<reference evidence="1 2" key="1">
    <citation type="journal article" date="2013" name="Curr. Biol.">
        <title>The Genome of the Foraminiferan Reticulomyxa filosa.</title>
        <authorList>
            <person name="Glockner G."/>
            <person name="Hulsmann N."/>
            <person name="Schleicher M."/>
            <person name="Noegel A.A."/>
            <person name="Eichinger L."/>
            <person name="Gallinger C."/>
            <person name="Pawlowski J."/>
            <person name="Sierra R."/>
            <person name="Euteneuer U."/>
            <person name="Pillet L."/>
            <person name="Moustafa A."/>
            <person name="Platzer M."/>
            <person name="Groth M."/>
            <person name="Szafranski K."/>
            <person name="Schliwa M."/>
        </authorList>
    </citation>
    <scope>NUCLEOTIDE SEQUENCE [LARGE SCALE GENOMIC DNA]</scope>
</reference>
<accession>X6M5Z3</accession>
<proteinExistence type="predicted"/>
<name>X6M5Z3_RETFI</name>
<dbReference type="InterPro" id="IPR011989">
    <property type="entry name" value="ARM-like"/>
</dbReference>
<dbReference type="Proteomes" id="UP000023152">
    <property type="component" value="Unassembled WGS sequence"/>
</dbReference>
<dbReference type="InterPro" id="IPR016024">
    <property type="entry name" value="ARM-type_fold"/>
</dbReference>
<dbReference type="EMBL" id="ASPP01024090">
    <property type="protein sequence ID" value="ETO09393.1"/>
    <property type="molecule type" value="Genomic_DNA"/>
</dbReference>
<organism evidence="1 2">
    <name type="scientific">Reticulomyxa filosa</name>
    <dbReference type="NCBI Taxonomy" id="46433"/>
    <lineage>
        <taxon>Eukaryota</taxon>
        <taxon>Sar</taxon>
        <taxon>Rhizaria</taxon>
        <taxon>Retaria</taxon>
        <taxon>Foraminifera</taxon>
        <taxon>Monothalamids</taxon>
        <taxon>Reticulomyxidae</taxon>
        <taxon>Reticulomyxa</taxon>
    </lineage>
</organism>
<comment type="caution">
    <text evidence="1">The sequence shown here is derived from an EMBL/GenBank/DDBJ whole genome shotgun (WGS) entry which is preliminary data.</text>
</comment>
<evidence type="ECO:0000313" key="1">
    <source>
        <dbReference type="EMBL" id="ETO09393.1"/>
    </source>
</evidence>
<sequence>MNAMPNIVKIIYKVTFFFIKTEDLEYVLESIANPTTKAALVSHNIIQILFRFLEKKDQDFAVIVNYIDRTQRNAGQYNVNQPDFFYSFGLQTQKFLNVTLSKFTTNDPELIREICELLAILSFHADSLSVVAKLIKLYQLLNFEDNRIVFAALKCLSEITNIVKNPSEEVISVIVGFLEKYNTEKYNEKFKKAIESTVRCLRNITVNCKSKQTAVEKGAVKVIVKYISLGDGKNIPQICQDCCAILMNVSACISGKKSLIDNKNALEKLSPYSLLEICYSNGEFIIYNLKIFYIYLPVVLFSHCQYRPKLIINLFGVNSSAKIGYHFGINDACVDSENKTYAMRLLAITCKEPNGAKAVWKSLNIIPKLVDIFMLSQNELDVAYALDCIISLCKEISTAAILLQKEAKRSTAFHQTALQIFELKPYL</sequence>
<dbReference type="Gene3D" id="1.25.10.10">
    <property type="entry name" value="Leucine-rich Repeat Variant"/>
    <property type="match status" value="1"/>
</dbReference>
<gene>
    <name evidence="1" type="ORF">RFI_27983</name>
</gene>
<keyword evidence="2" id="KW-1185">Reference proteome</keyword>
<evidence type="ECO:0000313" key="2">
    <source>
        <dbReference type="Proteomes" id="UP000023152"/>
    </source>
</evidence>
<protein>
    <submittedName>
        <fullName evidence="1">Uncharacterized protein</fullName>
    </submittedName>
</protein>
<dbReference type="SUPFAM" id="SSF48371">
    <property type="entry name" value="ARM repeat"/>
    <property type="match status" value="1"/>
</dbReference>
<dbReference type="AlphaFoldDB" id="X6M5Z3"/>